<evidence type="ECO:0000313" key="2">
    <source>
        <dbReference type="Proteomes" id="UP001608902"/>
    </source>
</evidence>
<dbReference type="EMBL" id="JBGFUD010008236">
    <property type="protein sequence ID" value="MFH4981973.1"/>
    <property type="molecule type" value="Genomic_DNA"/>
</dbReference>
<sequence>MSGRDAARRSDVLCVRRAAAPEGEFATLAYSRWSSDVVTSLRRPLITLFDTYLTNLFNALVTSSTDNGYSIHHSFDEFSAHLHFKRTLRVLSN</sequence>
<name>A0ABD6EY20_9BILA</name>
<proteinExistence type="predicted"/>
<keyword evidence="2" id="KW-1185">Reference proteome</keyword>
<dbReference type="AlphaFoldDB" id="A0ABD6EY20"/>
<protein>
    <submittedName>
        <fullName evidence="1">Uncharacterized protein</fullName>
    </submittedName>
</protein>
<organism evidence="1 2">
    <name type="scientific">Gnathostoma spinigerum</name>
    <dbReference type="NCBI Taxonomy" id="75299"/>
    <lineage>
        <taxon>Eukaryota</taxon>
        <taxon>Metazoa</taxon>
        <taxon>Ecdysozoa</taxon>
        <taxon>Nematoda</taxon>
        <taxon>Chromadorea</taxon>
        <taxon>Rhabditida</taxon>
        <taxon>Spirurina</taxon>
        <taxon>Gnathostomatomorpha</taxon>
        <taxon>Gnathostomatoidea</taxon>
        <taxon>Gnathostomatidae</taxon>
        <taxon>Gnathostoma</taxon>
    </lineage>
</organism>
<evidence type="ECO:0000313" key="1">
    <source>
        <dbReference type="EMBL" id="MFH4981973.1"/>
    </source>
</evidence>
<accession>A0ABD6EY20</accession>
<reference evidence="1 2" key="1">
    <citation type="submission" date="2024-08" db="EMBL/GenBank/DDBJ databases">
        <title>Gnathostoma spinigerum genome.</title>
        <authorList>
            <person name="Gonzalez-Bertolin B."/>
            <person name="Monzon S."/>
            <person name="Zaballos A."/>
            <person name="Jimenez P."/>
            <person name="Dekumyoy P."/>
            <person name="Varona S."/>
            <person name="Cuesta I."/>
            <person name="Sumanam S."/>
            <person name="Adisakwattana P."/>
            <person name="Gasser R.B."/>
            <person name="Hernandez-Gonzalez A."/>
            <person name="Young N.D."/>
            <person name="Perteguer M.J."/>
        </authorList>
    </citation>
    <scope>NUCLEOTIDE SEQUENCE [LARGE SCALE GENOMIC DNA]</scope>
    <source>
        <strain evidence="1">AL3</strain>
        <tissue evidence="1">Liver</tissue>
    </source>
</reference>
<gene>
    <name evidence="1" type="ORF">AB6A40_008682</name>
</gene>
<comment type="caution">
    <text evidence="1">The sequence shown here is derived from an EMBL/GenBank/DDBJ whole genome shotgun (WGS) entry which is preliminary data.</text>
</comment>
<dbReference type="Proteomes" id="UP001608902">
    <property type="component" value="Unassembled WGS sequence"/>
</dbReference>